<sequence length="104" mass="11187">MAGVASHRGSATPSSEIGQPFTFQPANERRLMTTEADQALTSRACQKVILRVSGLHNRLLIELTTKASFVQPATITGLYWSGLSVSCLMIGHESVGMSLAHFVL</sequence>
<name>I4Z3I5_9HYPH</name>
<dbReference type="Proteomes" id="UP000003947">
    <property type="component" value="Unassembled WGS sequence"/>
</dbReference>
<evidence type="ECO:0000313" key="2">
    <source>
        <dbReference type="EMBL" id="EIM30777.1"/>
    </source>
</evidence>
<feature type="region of interest" description="Disordered" evidence="1">
    <location>
        <begin position="1"/>
        <end position="22"/>
    </location>
</feature>
<dbReference type="EMBL" id="JH660635">
    <property type="protein sequence ID" value="EIM30777.1"/>
    <property type="molecule type" value="Genomic_DNA"/>
</dbReference>
<accession>I4Z3I5</accession>
<dbReference type="AlphaFoldDB" id="I4Z3I5"/>
<proteinExistence type="predicted"/>
<reference evidence="2 3" key="1">
    <citation type="submission" date="2012-02" db="EMBL/GenBank/DDBJ databases">
        <title>Improved High-Quality Draft sequence of Microvirga sp. WSM3557.</title>
        <authorList>
            <consortium name="US DOE Joint Genome Institute"/>
            <person name="Lucas S."/>
            <person name="Han J."/>
            <person name="Lapidus A."/>
            <person name="Cheng J.-F."/>
            <person name="Goodwin L."/>
            <person name="Pitluck S."/>
            <person name="Peters L."/>
            <person name="Zhang X."/>
            <person name="Detter J.C."/>
            <person name="Han C."/>
            <person name="Tapia R."/>
            <person name="Land M."/>
            <person name="Hauser L."/>
            <person name="Kyrpides N."/>
            <person name="Ivanova N."/>
            <person name="Pagani I."/>
            <person name="Brau L."/>
            <person name="Yates R."/>
            <person name="O'Hara G."/>
            <person name="Rui T."/>
            <person name="Howieson J."/>
            <person name="Reeve W."/>
            <person name="Woyke T."/>
        </authorList>
    </citation>
    <scope>NUCLEOTIDE SEQUENCE [LARGE SCALE GENOMIC DNA]</scope>
    <source>
        <strain evidence="2 3">WSM3557</strain>
    </source>
</reference>
<organism evidence="2 3">
    <name type="scientific">Microvirga lotononidis</name>
    <dbReference type="NCBI Taxonomy" id="864069"/>
    <lineage>
        <taxon>Bacteria</taxon>
        <taxon>Pseudomonadati</taxon>
        <taxon>Pseudomonadota</taxon>
        <taxon>Alphaproteobacteria</taxon>
        <taxon>Hyphomicrobiales</taxon>
        <taxon>Methylobacteriaceae</taxon>
        <taxon>Microvirga</taxon>
    </lineage>
</organism>
<keyword evidence="3" id="KW-1185">Reference proteome</keyword>
<gene>
    <name evidence="2" type="ORF">MicloDRAFT_00003040</name>
</gene>
<feature type="compositionally biased region" description="Polar residues" evidence="1">
    <location>
        <begin position="9"/>
        <end position="22"/>
    </location>
</feature>
<dbReference type="HOGENOM" id="CLU_2246935_0_0_5"/>
<protein>
    <submittedName>
        <fullName evidence="2">Uncharacterized protein</fullName>
    </submittedName>
</protein>
<evidence type="ECO:0000256" key="1">
    <source>
        <dbReference type="SAM" id="MobiDB-lite"/>
    </source>
</evidence>
<evidence type="ECO:0000313" key="3">
    <source>
        <dbReference type="Proteomes" id="UP000003947"/>
    </source>
</evidence>